<protein>
    <submittedName>
        <fullName evidence="2">Uncharacterized protein</fullName>
    </submittedName>
</protein>
<evidence type="ECO:0000256" key="1">
    <source>
        <dbReference type="SAM" id="SignalP"/>
    </source>
</evidence>
<comment type="caution">
    <text evidence="2">The sequence shown here is derived from an EMBL/GenBank/DDBJ whole genome shotgun (WGS) entry which is preliminary data.</text>
</comment>
<keyword evidence="3" id="KW-1185">Reference proteome</keyword>
<evidence type="ECO:0000313" key="3">
    <source>
        <dbReference type="Proteomes" id="UP000696485"/>
    </source>
</evidence>
<organism evidence="2 3">
    <name type="scientific">Podila minutissima</name>
    <dbReference type="NCBI Taxonomy" id="64525"/>
    <lineage>
        <taxon>Eukaryota</taxon>
        <taxon>Fungi</taxon>
        <taxon>Fungi incertae sedis</taxon>
        <taxon>Mucoromycota</taxon>
        <taxon>Mortierellomycotina</taxon>
        <taxon>Mortierellomycetes</taxon>
        <taxon>Mortierellales</taxon>
        <taxon>Mortierellaceae</taxon>
        <taxon>Podila</taxon>
    </lineage>
</organism>
<dbReference type="EMBL" id="JAAAUY010000071">
    <property type="protein sequence ID" value="KAF9336118.1"/>
    <property type="molecule type" value="Genomic_DNA"/>
</dbReference>
<feature type="signal peptide" evidence="1">
    <location>
        <begin position="1"/>
        <end position="29"/>
    </location>
</feature>
<evidence type="ECO:0000313" key="2">
    <source>
        <dbReference type="EMBL" id="KAF9336118.1"/>
    </source>
</evidence>
<dbReference type="AlphaFoldDB" id="A0A9P5SRL3"/>
<dbReference type="Proteomes" id="UP000696485">
    <property type="component" value="Unassembled WGS sequence"/>
</dbReference>
<reference evidence="2" key="1">
    <citation type="journal article" date="2020" name="Fungal Divers.">
        <title>Resolving the Mortierellaceae phylogeny through synthesis of multi-gene phylogenetics and phylogenomics.</title>
        <authorList>
            <person name="Vandepol N."/>
            <person name="Liber J."/>
            <person name="Desiro A."/>
            <person name="Na H."/>
            <person name="Kennedy M."/>
            <person name="Barry K."/>
            <person name="Grigoriev I.V."/>
            <person name="Miller A.N."/>
            <person name="O'Donnell K."/>
            <person name="Stajich J.E."/>
            <person name="Bonito G."/>
        </authorList>
    </citation>
    <scope>NUCLEOTIDE SEQUENCE</scope>
    <source>
        <strain evidence="2">NVP1</strain>
    </source>
</reference>
<feature type="chain" id="PRO_5040156822" evidence="1">
    <location>
        <begin position="30"/>
        <end position="267"/>
    </location>
</feature>
<gene>
    <name evidence="2" type="ORF">BG006_009619</name>
</gene>
<name>A0A9P5SRL3_9FUNG</name>
<keyword evidence="1" id="KW-0732">Signal</keyword>
<proteinExistence type="predicted"/>
<accession>A0A9P5SRL3</accession>
<sequence>MSPSSSSSPRSFLFLLFVTLVHLATFAHAGYSLQTPTAATRWVVGQPGTITIVSTDKATATTSPTARLLTITLRTANGGIFGGSTLVATIRDRVQLLVPAGSAEPSVSLTINDWVVPANVPAGTKYIVQVAREKDGFFDIPDKESSPQFQIVAAVAPPLPGGNTTTTALPTPTTLSATPTSTALPTPTLPAGQTCEDVKQQCAAQGKAYVEATATALCQCGVTLIKPNVQGSSGASIKAQVKGLTFQTSGGPTASLAVLLLVVMALF</sequence>